<evidence type="ECO:0000256" key="1">
    <source>
        <dbReference type="SAM" id="SignalP"/>
    </source>
</evidence>
<dbReference type="EMBL" id="CP095049">
    <property type="protein sequence ID" value="UOQ52656.1"/>
    <property type="molecule type" value="Genomic_DNA"/>
</dbReference>
<gene>
    <name evidence="2" type="ORF">MUN80_23285</name>
</gene>
<feature type="chain" id="PRO_5047115006" evidence="1">
    <location>
        <begin position="25"/>
        <end position="626"/>
    </location>
</feature>
<dbReference type="PROSITE" id="PS51257">
    <property type="entry name" value="PROKAR_LIPOPROTEIN"/>
    <property type="match status" value="1"/>
</dbReference>
<proteinExistence type="predicted"/>
<organism evidence="2 3">
    <name type="scientific">Hymenobacter cellulosivorans</name>
    <dbReference type="NCBI Taxonomy" id="2932249"/>
    <lineage>
        <taxon>Bacteria</taxon>
        <taxon>Pseudomonadati</taxon>
        <taxon>Bacteroidota</taxon>
        <taxon>Cytophagia</taxon>
        <taxon>Cytophagales</taxon>
        <taxon>Hymenobacteraceae</taxon>
        <taxon>Hymenobacter</taxon>
    </lineage>
</organism>
<evidence type="ECO:0000313" key="2">
    <source>
        <dbReference type="EMBL" id="UOQ52656.1"/>
    </source>
</evidence>
<keyword evidence="1" id="KW-0732">Signal</keyword>
<dbReference type="Pfam" id="PF05960">
    <property type="entry name" value="DUF885"/>
    <property type="match status" value="1"/>
</dbReference>
<reference evidence="2 3" key="1">
    <citation type="submission" date="2022-04" db="EMBL/GenBank/DDBJ databases">
        <title>Hymenobacter sp. isolated from the air.</title>
        <authorList>
            <person name="Won M."/>
            <person name="Lee C.-M."/>
            <person name="Woen H.-Y."/>
            <person name="Kwon S.-W."/>
        </authorList>
    </citation>
    <scope>NUCLEOTIDE SEQUENCE [LARGE SCALE GENOMIC DNA]</scope>
    <source>
        <strain evidence="3">5116 S-27</strain>
    </source>
</reference>
<dbReference type="Proteomes" id="UP000831785">
    <property type="component" value="Chromosome"/>
</dbReference>
<keyword evidence="3" id="KW-1185">Reference proteome</keyword>
<protein>
    <submittedName>
        <fullName evidence="2">DUF885 domain-containing protein</fullName>
    </submittedName>
</protein>
<dbReference type="InterPro" id="IPR010281">
    <property type="entry name" value="DUF885"/>
</dbReference>
<accession>A0ABY4F7L9</accession>
<evidence type="ECO:0000313" key="3">
    <source>
        <dbReference type="Proteomes" id="UP000831785"/>
    </source>
</evidence>
<feature type="signal peptide" evidence="1">
    <location>
        <begin position="1"/>
        <end position="24"/>
    </location>
</feature>
<dbReference type="RefSeq" id="WP_244716849.1">
    <property type="nucleotide sequence ID" value="NZ_CP095049.1"/>
</dbReference>
<sequence>MKKLALGGLLACALLAGCNQQKTADQTASETGSADADVKDLKTLFENYWEEQAKLFPMNATAQGDNRYNNQLPNDQTKAFRNGLVRFYERYLTQLGKFKRDELSATDRVSYDLFQYDLQMRLDGMKQGIMVGSDYPTIWMIPFSQFGGLPISLGQYGAGTGIQPFKTVQDYDNWLGRAHGFPVWADSAISNFRQGMKAGVVLPRALVQKMVPQMRDLVVTDAAKSLFYGPINTFPKEFSVADRKRLSSAYQEAILTELSPTYKKLADFLETEYLPKARATTGISGLPNGDAKYRYLVKYWTTTDKTPEQIYQTGLAEVKRIRTEMERVKTQVGFKGDLPAFFQYMKTDKQFMPYKTPEEVLAAFRGIQARITPNLPKMFGRTPKTGFEIHQTEAFRAASASAEYNQGTPDGSRPGIFYVPILDATTFNTTSGMESLFLHEAIPGHHYQISLQQENQDLPKFRRFAWYGAMGEGWALYTESLGKELGLYTDPYQYMGALGDEIHRAIRLVVDVGMHTKNMTREQAIKYMMDNEAINEQGATAEIERYMAIPGQALSYKVGQLKIRELREKYHTQLAAGASGKLREKYPRQNGEHFSLSAFHDELLKDGVMPLSVLERKMDDWAADQK</sequence>
<dbReference type="PANTHER" id="PTHR33361:SF16">
    <property type="entry name" value="DUF885 DOMAIN-CONTAINING PROTEIN"/>
    <property type="match status" value="1"/>
</dbReference>
<dbReference type="PANTHER" id="PTHR33361">
    <property type="entry name" value="GLR0591 PROTEIN"/>
    <property type="match status" value="1"/>
</dbReference>
<name>A0ABY4F7L9_9BACT</name>